<dbReference type="RefSeq" id="WP_379725900.1">
    <property type="nucleotide sequence ID" value="NZ_JBHSMS010000073.1"/>
</dbReference>
<proteinExistence type="predicted"/>
<dbReference type="InterPro" id="IPR059020">
    <property type="entry name" value="CapW_CTD"/>
</dbReference>
<feature type="domain" description="DNA-binding transcriptional repressor CapW C-terminal dimerisation" evidence="2">
    <location>
        <begin position="210"/>
        <end position="278"/>
    </location>
</feature>
<evidence type="ECO:0000313" key="5">
    <source>
        <dbReference type="Proteomes" id="UP001596031"/>
    </source>
</evidence>
<protein>
    <submittedName>
        <fullName evidence="4">WYL domain-containing protein</fullName>
    </submittedName>
</protein>
<reference evidence="5" key="1">
    <citation type="journal article" date="2019" name="Int. J. Syst. Evol. Microbiol.">
        <title>The Global Catalogue of Microorganisms (GCM) 10K type strain sequencing project: providing services to taxonomists for standard genome sequencing and annotation.</title>
        <authorList>
            <consortium name="The Broad Institute Genomics Platform"/>
            <consortium name="The Broad Institute Genome Sequencing Center for Infectious Disease"/>
            <person name="Wu L."/>
            <person name="Ma J."/>
        </authorList>
    </citation>
    <scope>NUCLEOTIDE SEQUENCE [LARGE SCALE GENOMIC DNA]</scope>
    <source>
        <strain evidence="5">CCUG 38813</strain>
    </source>
</reference>
<evidence type="ECO:0000313" key="4">
    <source>
        <dbReference type="EMBL" id="MFC5513538.1"/>
    </source>
</evidence>
<dbReference type="InterPro" id="IPR016634">
    <property type="entry name" value="CapW-like"/>
</dbReference>
<gene>
    <name evidence="4" type="ORF">ACFPOU_20780</name>
</gene>
<dbReference type="InterPro" id="IPR026881">
    <property type="entry name" value="WYL_dom"/>
</dbReference>
<evidence type="ECO:0000259" key="3">
    <source>
        <dbReference type="Pfam" id="PF26109"/>
    </source>
</evidence>
<dbReference type="Proteomes" id="UP001596031">
    <property type="component" value="Unassembled WGS sequence"/>
</dbReference>
<sequence length="301" mass="33526">MPFLDQLEELPKTQRERLAYIEVKAFFCGDLTRHDIERRFGVKPAASARDLAAYRRLAPSNLVYDASLRKYLPTPEFSPIFEQSAERALLWFRSGIGDGLSVSGRRVIPCESVGELVSPEVRTLGALTRAITAGELIEVSYLSLSSGPSAKTIAPLALADTGLRWHLRAFDQDKKRFADFVLTRIIKATPLNRPIPEEHRLEHDAQWTRIVALDLVPHPGVKHPKAVEADYGMTDGSLRLQLRAPMVGYALKRWGVDCSEDHSLDPSSHHLWLANPQTLYGVESAPLAPGYKALEPAVMAR</sequence>
<feature type="domain" description="DNA-binding transcriptional repressor CapW winged helix-turn-helix" evidence="3">
    <location>
        <begin position="14"/>
        <end position="91"/>
    </location>
</feature>
<dbReference type="PIRSF" id="PIRSF015558">
    <property type="entry name" value="Txn_reg_DeoR_prd"/>
    <property type="match status" value="1"/>
</dbReference>
<dbReference type="PROSITE" id="PS52050">
    <property type="entry name" value="WYL"/>
    <property type="match status" value="1"/>
</dbReference>
<evidence type="ECO:0000259" key="2">
    <source>
        <dbReference type="Pfam" id="PF26107"/>
    </source>
</evidence>
<dbReference type="Pfam" id="PF13280">
    <property type="entry name" value="WYL"/>
    <property type="match status" value="1"/>
</dbReference>
<dbReference type="EMBL" id="JBHSMS010000073">
    <property type="protein sequence ID" value="MFC5513538.1"/>
    <property type="molecule type" value="Genomic_DNA"/>
</dbReference>
<comment type="caution">
    <text evidence="4">The sequence shown here is derived from an EMBL/GenBank/DDBJ whole genome shotgun (WGS) entry which is preliminary data.</text>
</comment>
<accession>A0ABW0PMI9</accession>
<dbReference type="Pfam" id="PF26107">
    <property type="entry name" value="BrxR_CTD"/>
    <property type="match status" value="1"/>
</dbReference>
<name>A0ABW0PMI9_9BURK</name>
<evidence type="ECO:0000259" key="1">
    <source>
        <dbReference type="Pfam" id="PF13280"/>
    </source>
</evidence>
<dbReference type="Pfam" id="PF26109">
    <property type="entry name" value="WHD_BrxR"/>
    <property type="match status" value="1"/>
</dbReference>
<keyword evidence="5" id="KW-1185">Reference proteome</keyword>
<dbReference type="InterPro" id="IPR059019">
    <property type="entry name" value="WHD_CapW"/>
</dbReference>
<feature type="domain" description="WYL" evidence="1">
    <location>
        <begin position="123"/>
        <end position="189"/>
    </location>
</feature>
<organism evidence="4 5">
    <name type="scientific">Massilia jejuensis</name>
    <dbReference type="NCBI Taxonomy" id="648894"/>
    <lineage>
        <taxon>Bacteria</taxon>
        <taxon>Pseudomonadati</taxon>
        <taxon>Pseudomonadota</taxon>
        <taxon>Betaproteobacteria</taxon>
        <taxon>Burkholderiales</taxon>
        <taxon>Oxalobacteraceae</taxon>
        <taxon>Telluria group</taxon>
        <taxon>Massilia</taxon>
    </lineage>
</organism>